<keyword evidence="3" id="KW-1185">Reference proteome</keyword>
<name>C6XRQ9_HIRBI</name>
<organism evidence="2 3">
    <name type="scientific">Hirschia baltica (strain ATCC 49814 / DSM 5838 / IFAM 1418)</name>
    <dbReference type="NCBI Taxonomy" id="582402"/>
    <lineage>
        <taxon>Bacteria</taxon>
        <taxon>Pseudomonadati</taxon>
        <taxon>Pseudomonadota</taxon>
        <taxon>Alphaproteobacteria</taxon>
        <taxon>Hyphomonadales</taxon>
        <taxon>Hyphomonadaceae</taxon>
        <taxon>Hirschia</taxon>
    </lineage>
</organism>
<dbReference type="EMBL" id="CP001678">
    <property type="protein sequence ID" value="ACT60669.1"/>
    <property type="molecule type" value="Genomic_DNA"/>
</dbReference>
<dbReference type="GO" id="GO:0016151">
    <property type="term" value="F:nickel cation binding"/>
    <property type="evidence" value="ECO:0007669"/>
    <property type="project" value="InterPro"/>
</dbReference>
<dbReference type="OrthoDB" id="9790847at2"/>
<proteinExistence type="predicted"/>
<dbReference type="Proteomes" id="UP000002745">
    <property type="component" value="Chromosome"/>
</dbReference>
<dbReference type="InterPro" id="IPR014123">
    <property type="entry name" value="Superoxide_dismutase_Ni-type"/>
</dbReference>
<reference evidence="3" key="1">
    <citation type="journal article" date="2011" name="J. Bacteriol.">
        <title>Genome sequences of eight morphologically diverse alphaproteobacteria.</title>
        <authorList>
            <consortium name="US DOE Joint Genome Institute"/>
            <person name="Brown P.J."/>
            <person name="Kysela D.T."/>
            <person name="Buechlein A."/>
            <person name="Hemmerich C."/>
            <person name="Brun Y.V."/>
        </authorList>
    </citation>
    <scope>NUCLEOTIDE SEQUENCE [LARGE SCALE GENOMIC DNA]</scope>
    <source>
        <strain evidence="3">ATCC 49814 / DSM 5838 / IFAM 1418</strain>
    </source>
</reference>
<protein>
    <submittedName>
        <fullName evidence="2">Superoxide dismutase Ni-type</fullName>
    </submittedName>
</protein>
<sequence>MKQPTRTLFTALALGISTFSMAAPAMAHCEIPCGIYDDEAKFDELALHVKTIKRSIEGISESKTTHDTVRWVINKENHAQKIQNEIATYFLAQRIKAPADAAKNEEYVQSLELAHSIIVAAMKTKQSSDMEKADILGTKIEAYKTLYFKIHGHEH</sequence>
<dbReference type="RefSeq" id="WP_015828819.1">
    <property type="nucleotide sequence ID" value="NC_012982.1"/>
</dbReference>
<evidence type="ECO:0000313" key="3">
    <source>
        <dbReference type="Proteomes" id="UP000002745"/>
    </source>
</evidence>
<dbReference type="GO" id="GO:0004784">
    <property type="term" value="F:superoxide dismutase activity"/>
    <property type="evidence" value="ECO:0007669"/>
    <property type="project" value="InterPro"/>
</dbReference>
<dbReference type="STRING" id="582402.Hbal_3001"/>
<evidence type="ECO:0000256" key="1">
    <source>
        <dbReference type="SAM" id="SignalP"/>
    </source>
</evidence>
<dbReference type="SUPFAM" id="SSF109770">
    <property type="entry name" value="Nickel-containing superoxide dismutase, NiSOD"/>
    <property type="match status" value="1"/>
</dbReference>
<evidence type="ECO:0000313" key="2">
    <source>
        <dbReference type="EMBL" id="ACT60669.1"/>
    </source>
</evidence>
<gene>
    <name evidence="2" type="ordered locus">Hbal_3001</name>
</gene>
<accession>C6XRQ9</accession>
<dbReference type="eggNOG" id="ENOG5030SMP">
    <property type="taxonomic scope" value="Bacteria"/>
</dbReference>
<dbReference type="Pfam" id="PF09055">
    <property type="entry name" value="Sod_Ni"/>
    <property type="match status" value="1"/>
</dbReference>
<feature type="chain" id="PRO_5002974033" evidence="1">
    <location>
        <begin position="23"/>
        <end position="155"/>
    </location>
</feature>
<dbReference type="InterPro" id="IPR036502">
    <property type="entry name" value="NiSOD_sf"/>
</dbReference>
<dbReference type="HOGENOM" id="CLU_1737442_0_0_5"/>
<dbReference type="AlphaFoldDB" id="C6XRQ9"/>
<dbReference type="Gene3D" id="1.20.120.400">
    <property type="entry name" value="Nickel-containing superoxide dismutase"/>
    <property type="match status" value="1"/>
</dbReference>
<feature type="signal peptide" evidence="1">
    <location>
        <begin position="1"/>
        <end position="22"/>
    </location>
</feature>
<dbReference type="KEGG" id="hba:Hbal_3001"/>
<keyword evidence="1" id="KW-0732">Signal</keyword>